<dbReference type="OrthoDB" id="273823at2759"/>
<dbReference type="EMBL" id="CM017880">
    <property type="protein sequence ID" value="KAG1361507.1"/>
    <property type="molecule type" value="Genomic_DNA"/>
</dbReference>
<dbReference type="AlphaFoldDB" id="A0A8K0IKJ2"/>
<dbReference type="PANTHER" id="PTHR46388">
    <property type="entry name" value="NHL REPEAT-CONTAINING PROTEIN 2"/>
    <property type="match status" value="1"/>
</dbReference>
<name>A0A8K0IKJ2_COCNU</name>
<dbReference type="Gene3D" id="2.120.10.30">
    <property type="entry name" value="TolB, C-terminal domain"/>
    <property type="match status" value="1"/>
</dbReference>
<gene>
    <name evidence="1" type="ORF">COCNU_09G009700</name>
</gene>
<dbReference type="Proteomes" id="UP000797356">
    <property type="component" value="Chromosome 9"/>
</dbReference>
<proteinExistence type="predicted"/>
<protein>
    <submittedName>
        <fullName evidence="1">Uncharacterized protein</fullName>
    </submittedName>
</protein>
<dbReference type="InterPro" id="IPR011042">
    <property type="entry name" value="6-blade_b-propeller_TolB-like"/>
</dbReference>
<dbReference type="PANTHER" id="PTHR46388:SF3">
    <property type="entry name" value="DUF1618 DOMAIN-CONTAINING PROTEIN"/>
    <property type="match status" value="1"/>
</dbReference>
<accession>A0A8K0IKJ2</accession>
<evidence type="ECO:0000313" key="1">
    <source>
        <dbReference type="EMBL" id="KAG1361507.1"/>
    </source>
</evidence>
<comment type="caution">
    <text evidence="1">The sequence shown here is derived from an EMBL/GenBank/DDBJ whole genome shotgun (WGS) entry which is preliminary data.</text>
</comment>
<sequence>MVHDPRSRKKTLVSTREGLKVSRRKLPDKFVTSVTSILAEKRLKYCSNRPNSQLIFRCSMMSEAQHDLVSHEEILAFIKSTFDELQGPDHCWLNNVDGGIKSFNQDGIFLVLVNATLDYSLPRSHHECTFPIERVKLLQQRYPKLNVFALQCGSSVDSITTHTELIQTIMEEYITYPVLISEKNFAMMTNGACYLLFEGSTNLLFHIKLDEEFGTLAKGCLSVDEDGNRIFISDSNHHRIIIADGDGKILDCIGSSPGFEDGEFGSAKLLRPAGSFYCTAENCLYFVDSENHAIRRADMEKRMLETVYPVCVQKNSGIWSWILDKLGPAREIAQKPEEYELDLIAFPWHLMKIGEDDLLVTNRSFETSWIMSIATGEIKKVLRGRSWSEHLHYFNVLPGIIDILAHLPFLNL</sequence>
<dbReference type="SUPFAM" id="SSF63825">
    <property type="entry name" value="YWTD domain"/>
    <property type="match status" value="1"/>
</dbReference>
<reference evidence="1" key="2">
    <citation type="submission" date="2019-07" db="EMBL/GenBank/DDBJ databases">
        <authorList>
            <person name="Yang Y."/>
            <person name="Bocs S."/>
            <person name="Baudouin L."/>
        </authorList>
    </citation>
    <scope>NUCLEOTIDE SEQUENCE</scope>
    <source>
        <tissue evidence="1">Spear leaf of Hainan Tall coconut</tissue>
    </source>
</reference>
<evidence type="ECO:0000313" key="2">
    <source>
        <dbReference type="Proteomes" id="UP000797356"/>
    </source>
</evidence>
<reference evidence="1" key="1">
    <citation type="journal article" date="2017" name="Gigascience">
        <title>The genome draft of coconut (Cocos nucifera).</title>
        <authorList>
            <person name="Xiao Y."/>
            <person name="Xu P."/>
            <person name="Fan H."/>
            <person name="Baudouin L."/>
            <person name="Xia W."/>
            <person name="Bocs S."/>
            <person name="Xu J."/>
            <person name="Li Q."/>
            <person name="Guo A."/>
            <person name="Zhou L."/>
            <person name="Li J."/>
            <person name="Wu Y."/>
            <person name="Ma Z."/>
            <person name="Armero A."/>
            <person name="Issali A.E."/>
            <person name="Liu N."/>
            <person name="Peng M."/>
            <person name="Yang Y."/>
        </authorList>
    </citation>
    <scope>NUCLEOTIDE SEQUENCE</scope>
    <source>
        <tissue evidence="1">Spear leaf of Hainan Tall coconut</tissue>
    </source>
</reference>
<keyword evidence="2" id="KW-1185">Reference proteome</keyword>
<organism evidence="1 2">
    <name type="scientific">Cocos nucifera</name>
    <name type="common">Coconut palm</name>
    <dbReference type="NCBI Taxonomy" id="13894"/>
    <lineage>
        <taxon>Eukaryota</taxon>
        <taxon>Viridiplantae</taxon>
        <taxon>Streptophyta</taxon>
        <taxon>Embryophyta</taxon>
        <taxon>Tracheophyta</taxon>
        <taxon>Spermatophyta</taxon>
        <taxon>Magnoliopsida</taxon>
        <taxon>Liliopsida</taxon>
        <taxon>Arecaceae</taxon>
        <taxon>Arecoideae</taxon>
        <taxon>Cocoseae</taxon>
        <taxon>Attaleinae</taxon>
        <taxon>Cocos</taxon>
    </lineage>
</organism>